<dbReference type="Pfam" id="PF12796">
    <property type="entry name" value="Ank_2"/>
    <property type="match status" value="1"/>
</dbReference>
<keyword evidence="1" id="KW-0677">Repeat</keyword>
<gene>
    <name evidence="4" type="ORF">M0811_14412</name>
</gene>
<organism evidence="4 5">
    <name type="scientific">Anaeramoeba ignava</name>
    <name type="common">Anaerobic marine amoeba</name>
    <dbReference type="NCBI Taxonomy" id="1746090"/>
    <lineage>
        <taxon>Eukaryota</taxon>
        <taxon>Metamonada</taxon>
        <taxon>Anaeramoebidae</taxon>
        <taxon>Anaeramoeba</taxon>
    </lineage>
</organism>
<dbReference type="PANTHER" id="PTHR24134:SF9">
    <property type="entry name" value="ANKYRIN REPEAT AND SOCS BOX PROTEIN 8"/>
    <property type="match status" value="1"/>
</dbReference>
<evidence type="ECO:0000313" key="4">
    <source>
        <dbReference type="EMBL" id="KAJ5079588.1"/>
    </source>
</evidence>
<accession>A0A9Q0RH98</accession>
<dbReference type="PANTHER" id="PTHR24134">
    <property type="entry name" value="ANKYRIN REPEAT-CONTAINING PROTEIN DDB_G0279043"/>
    <property type="match status" value="1"/>
</dbReference>
<dbReference type="SUPFAM" id="SSF48403">
    <property type="entry name" value="Ankyrin repeat"/>
    <property type="match status" value="1"/>
</dbReference>
<feature type="repeat" description="ANK" evidence="3">
    <location>
        <begin position="7"/>
        <end position="40"/>
    </location>
</feature>
<evidence type="ECO:0000256" key="1">
    <source>
        <dbReference type="ARBA" id="ARBA00022737"/>
    </source>
</evidence>
<sequence length="146" mass="16962">MNLKLFYRNFPLHLYCKSGSSQNIVELLIKSGADINCQNGETPLHFACLLGDSNFIHFLVSIGAKINVINKDTPLHFTCRNYKNLQSIYWLCLFGSEIHLKIMKNQLIRREFCDYEIKLKDCVIPVHKLILQTRIGETKFEKQLIS</sequence>
<evidence type="ECO:0000256" key="2">
    <source>
        <dbReference type="ARBA" id="ARBA00023043"/>
    </source>
</evidence>
<comment type="caution">
    <text evidence="4">The sequence shown here is derived from an EMBL/GenBank/DDBJ whole genome shotgun (WGS) entry which is preliminary data.</text>
</comment>
<feature type="repeat" description="ANK" evidence="3">
    <location>
        <begin position="39"/>
        <end position="71"/>
    </location>
</feature>
<evidence type="ECO:0000313" key="5">
    <source>
        <dbReference type="Proteomes" id="UP001149090"/>
    </source>
</evidence>
<dbReference type="InterPro" id="IPR036770">
    <property type="entry name" value="Ankyrin_rpt-contain_sf"/>
</dbReference>
<dbReference type="Proteomes" id="UP001149090">
    <property type="component" value="Unassembled WGS sequence"/>
</dbReference>
<evidence type="ECO:0000256" key="3">
    <source>
        <dbReference type="PROSITE-ProRule" id="PRU00023"/>
    </source>
</evidence>
<keyword evidence="5" id="KW-1185">Reference proteome</keyword>
<name>A0A9Q0RH98_ANAIG</name>
<keyword evidence="2 3" id="KW-0040">ANK repeat</keyword>
<proteinExistence type="predicted"/>
<dbReference type="InterPro" id="IPR002110">
    <property type="entry name" value="Ankyrin_rpt"/>
</dbReference>
<dbReference type="PROSITE" id="PS50297">
    <property type="entry name" value="ANK_REP_REGION"/>
    <property type="match status" value="2"/>
</dbReference>
<dbReference type="OrthoDB" id="1757at2759"/>
<dbReference type="Gene3D" id="1.25.40.20">
    <property type="entry name" value="Ankyrin repeat-containing domain"/>
    <property type="match status" value="1"/>
</dbReference>
<dbReference type="EMBL" id="JAPDFW010000026">
    <property type="protein sequence ID" value="KAJ5079588.1"/>
    <property type="molecule type" value="Genomic_DNA"/>
</dbReference>
<dbReference type="AlphaFoldDB" id="A0A9Q0RH98"/>
<dbReference type="SMART" id="SM00248">
    <property type="entry name" value="ANK"/>
    <property type="match status" value="3"/>
</dbReference>
<protein>
    <submittedName>
        <fullName evidence="4">Ankyrin repeat-containing protein</fullName>
    </submittedName>
</protein>
<reference evidence="4" key="1">
    <citation type="submission" date="2022-10" db="EMBL/GenBank/DDBJ databases">
        <title>Novel sulphate-reducing endosymbionts in the free-living metamonad Anaeramoeba.</title>
        <authorList>
            <person name="Jerlstrom-Hultqvist J."/>
            <person name="Cepicka I."/>
            <person name="Gallot-Lavallee L."/>
            <person name="Salas-Leiva D."/>
            <person name="Curtis B.A."/>
            <person name="Zahonova K."/>
            <person name="Pipaliya S."/>
            <person name="Dacks J."/>
            <person name="Roger A.J."/>
        </authorList>
    </citation>
    <scope>NUCLEOTIDE SEQUENCE</scope>
    <source>
        <strain evidence="4">BMAN</strain>
    </source>
</reference>
<dbReference type="PROSITE" id="PS50088">
    <property type="entry name" value="ANK_REPEAT"/>
    <property type="match status" value="2"/>
</dbReference>